<accession>A0A4Z2I411</accession>
<proteinExistence type="predicted"/>
<dbReference type="EMBL" id="SRLO01000143">
    <property type="protein sequence ID" value="TNN71973.1"/>
    <property type="molecule type" value="Genomic_DNA"/>
</dbReference>
<keyword evidence="3" id="KW-1185">Reference proteome</keyword>
<evidence type="ECO:0000313" key="2">
    <source>
        <dbReference type="EMBL" id="TNN71973.1"/>
    </source>
</evidence>
<dbReference type="Proteomes" id="UP000314294">
    <property type="component" value="Unassembled WGS sequence"/>
</dbReference>
<name>A0A4Z2I411_9TELE</name>
<evidence type="ECO:0000313" key="3">
    <source>
        <dbReference type="Proteomes" id="UP000314294"/>
    </source>
</evidence>
<feature type="region of interest" description="Disordered" evidence="1">
    <location>
        <begin position="150"/>
        <end position="171"/>
    </location>
</feature>
<sequence>MAMVSKCPSQTSGPMSGVDDLVGRGGGGGGGGAPDLVPAGKIFTREKQQLTVDRLDASAVVVRDLEVFRLKPLVEGRHDGRGVVGVLQTQSVTQLVDRHQEHVVAFGETNSDRPLSSDSPPWSAVPVVQGSARSKCVSPPMPWPGKYAWARKPPSPSNGVLSPWKPSENESMMSANLSTLSLIWP</sequence>
<organism evidence="2 3">
    <name type="scientific">Liparis tanakae</name>
    <name type="common">Tanaka's snailfish</name>
    <dbReference type="NCBI Taxonomy" id="230148"/>
    <lineage>
        <taxon>Eukaryota</taxon>
        <taxon>Metazoa</taxon>
        <taxon>Chordata</taxon>
        <taxon>Craniata</taxon>
        <taxon>Vertebrata</taxon>
        <taxon>Euteleostomi</taxon>
        <taxon>Actinopterygii</taxon>
        <taxon>Neopterygii</taxon>
        <taxon>Teleostei</taxon>
        <taxon>Neoteleostei</taxon>
        <taxon>Acanthomorphata</taxon>
        <taxon>Eupercaria</taxon>
        <taxon>Perciformes</taxon>
        <taxon>Cottioidei</taxon>
        <taxon>Cottales</taxon>
        <taxon>Liparidae</taxon>
        <taxon>Liparis</taxon>
    </lineage>
</organism>
<gene>
    <name evidence="2" type="ORF">EYF80_017761</name>
</gene>
<feature type="region of interest" description="Disordered" evidence="1">
    <location>
        <begin position="1"/>
        <end position="33"/>
    </location>
</feature>
<reference evidence="2 3" key="1">
    <citation type="submission" date="2019-03" db="EMBL/GenBank/DDBJ databases">
        <title>First draft genome of Liparis tanakae, snailfish: a comprehensive survey of snailfish specific genes.</title>
        <authorList>
            <person name="Kim W."/>
            <person name="Song I."/>
            <person name="Jeong J.-H."/>
            <person name="Kim D."/>
            <person name="Kim S."/>
            <person name="Ryu S."/>
            <person name="Song J.Y."/>
            <person name="Lee S.K."/>
        </authorList>
    </citation>
    <scope>NUCLEOTIDE SEQUENCE [LARGE SCALE GENOMIC DNA]</scope>
    <source>
        <tissue evidence="2">Muscle</tissue>
    </source>
</reference>
<comment type="caution">
    <text evidence="2">The sequence shown here is derived from an EMBL/GenBank/DDBJ whole genome shotgun (WGS) entry which is preliminary data.</text>
</comment>
<dbReference type="AlphaFoldDB" id="A0A4Z2I411"/>
<protein>
    <submittedName>
        <fullName evidence="2">Uncharacterized protein</fullName>
    </submittedName>
</protein>
<evidence type="ECO:0000256" key="1">
    <source>
        <dbReference type="SAM" id="MobiDB-lite"/>
    </source>
</evidence>
<feature type="compositionally biased region" description="Gly residues" evidence="1">
    <location>
        <begin position="23"/>
        <end position="33"/>
    </location>
</feature>